<dbReference type="Proteomes" id="UP001231189">
    <property type="component" value="Unassembled WGS sequence"/>
</dbReference>
<evidence type="ECO:0000313" key="3">
    <source>
        <dbReference type="EMBL" id="KAK1660281.1"/>
    </source>
</evidence>
<accession>A0AAD8WFW3</accession>
<evidence type="ECO:0000313" key="4">
    <source>
        <dbReference type="Proteomes" id="UP001231189"/>
    </source>
</evidence>
<dbReference type="EMBL" id="JAUUTY010000003">
    <property type="protein sequence ID" value="KAK1660281.1"/>
    <property type="molecule type" value="Genomic_DNA"/>
</dbReference>
<dbReference type="InterPro" id="IPR005162">
    <property type="entry name" value="Retrotrans_gag_dom"/>
</dbReference>
<feature type="compositionally biased region" description="Polar residues" evidence="1">
    <location>
        <begin position="440"/>
        <end position="456"/>
    </location>
</feature>
<dbReference type="PANTHER" id="PTHR33223">
    <property type="entry name" value="CCHC-TYPE DOMAIN-CONTAINING PROTEIN"/>
    <property type="match status" value="1"/>
</dbReference>
<organism evidence="3 4">
    <name type="scientific">Lolium multiflorum</name>
    <name type="common">Italian ryegrass</name>
    <name type="synonym">Lolium perenne subsp. multiflorum</name>
    <dbReference type="NCBI Taxonomy" id="4521"/>
    <lineage>
        <taxon>Eukaryota</taxon>
        <taxon>Viridiplantae</taxon>
        <taxon>Streptophyta</taxon>
        <taxon>Embryophyta</taxon>
        <taxon>Tracheophyta</taxon>
        <taxon>Spermatophyta</taxon>
        <taxon>Magnoliopsida</taxon>
        <taxon>Liliopsida</taxon>
        <taxon>Poales</taxon>
        <taxon>Poaceae</taxon>
        <taxon>BOP clade</taxon>
        <taxon>Pooideae</taxon>
        <taxon>Poodae</taxon>
        <taxon>Poeae</taxon>
        <taxon>Poeae Chloroplast Group 2 (Poeae type)</taxon>
        <taxon>Loliodinae</taxon>
        <taxon>Loliinae</taxon>
        <taxon>Lolium</taxon>
    </lineage>
</organism>
<comment type="caution">
    <text evidence="3">The sequence shown here is derived from an EMBL/GenBank/DDBJ whole genome shotgun (WGS) entry which is preliminary data.</text>
</comment>
<name>A0AAD8WFW3_LOLMU</name>
<feature type="region of interest" description="Disordered" evidence="1">
    <location>
        <begin position="101"/>
        <end position="124"/>
    </location>
</feature>
<sequence length="471" mass="51576">MASVCSPRRQLVPTVGPAAALAGVHIRAGLLTIAGERVVTALIDRRHTVEFGSFRICYGTVPERQCLSPVLVAPDPPRSALPSGRAAGSVKVLVVGAGDAGKGAAAEGAGQTKSTRTAKPPTERDQLVVGASAVPPETPLQAAMSVLVTPIAHNIDPATAQAELEVQRQKLLSKGEDIIRAQRKLNLTLHYAGREESGKKFRAARAAYVEEEMPPPRHRQARAAIRERYEEADSGTERIAAYRNTLGDRLGERCLPDRDAGHKLDRMYLSEMVEAEGPPGPKCFGPRIMREEPPVRNFTLPQDTKTYDGTTKPEDWLADYVTAVYVAGGGGTVTGGGNRRWAVRIVPSFLVGQARIWLNKLLAGSINGWLDFEEAFVCNFSSTYRRPNRPPQLTLCVQRSNETDRDYLTRWNSTRNCCEGIATLWEIQCNRQYKLSRNRQTSLSSAKNSTGITGRTNEGKSFRIEGMVRSK</sequence>
<feature type="region of interest" description="Disordered" evidence="1">
    <location>
        <begin position="440"/>
        <end position="460"/>
    </location>
</feature>
<gene>
    <name evidence="3" type="ORF">QYE76_048440</name>
</gene>
<dbReference type="PANTHER" id="PTHR33223:SF8">
    <property type="entry name" value="OS04G0172440 PROTEIN"/>
    <property type="match status" value="1"/>
</dbReference>
<reference evidence="3" key="1">
    <citation type="submission" date="2023-07" db="EMBL/GenBank/DDBJ databases">
        <title>A chromosome-level genome assembly of Lolium multiflorum.</title>
        <authorList>
            <person name="Chen Y."/>
            <person name="Copetti D."/>
            <person name="Kolliker R."/>
            <person name="Studer B."/>
        </authorList>
    </citation>
    <scope>NUCLEOTIDE SEQUENCE</scope>
    <source>
        <strain evidence="3">02402/16</strain>
        <tissue evidence="3">Leaf</tissue>
    </source>
</reference>
<dbReference type="AlphaFoldDB" id="A0AAD8WFW3"/>
<protein>
    <recommendedName>
        <fullName evidence="2">Retrotransposon gag domain-containing protein</fullName>
    </recommendedName>
</protein>
<feature type="domain" description="Retrotransposon gag" evidence="2">
    <location>
        <begin position="345"/>
        <end position="419"/>
    </location>
</feature>
<keyword evidence="4" id="KW-1185">Reference proteome</keyword>
<dbReference type="Pfam" id="PF03732">
    <property type="entry name" value="Retrotrans_gag"/>
    <property type="match status" value="1"/>
</dbReference>
<evidence type="ECO:0000259" key="2">
    <source>
        <dbReference type="Pfam" id="PF03732"/>
    </source>
</evidence>
<evidence type="ECO:0000256" key="1">
    <source>
        <dbReference type="SAM" id="MobiDB-lite"/>
    </source>
</evidence>
<proteinExistence type="predicted"/>